<protein>
    <submittedName>
        <fullName evidence="1">Uncharacterized protein</fullName>
    </submittedName>
</protein>
<name>A0A1H3L9F8_9BACT</name>
<evidence type="ECO:0000313" key="1">
    <source>
        <dbReference type="EMBL" id="SDY60525.1"/>
    </source>
</evidence>
<gene>
    <name evidence="1" type="ORF">SAMN04488069_110145</name>
</gene>
<dbReference type="Proteomes" id="UP000199249">
    <property type="component" value="Unassembled WGS sequence"/>
</dbReference>
<keyword evidence="2" id="KW-1185">Reference proteome</keyword>
<dbReference type="EMBL" id="FNOV01000010">
    <property type="protein sequence ID" value="SDY60525.1"/>
    <property type="molecule type" value="Genomic_DNA"/>
</dbReference>
<organism evidence="1 2">
    <name type="scientific">Hymenobacter psychrophilus</name>
    <dbReference type="NCBI Taxonomy" id="651662"/>
    <lineage>
        <taxon>Bacteria</taxon>
        <taxon>Pseudomonadati</taxon>
        <taxon>Bacteroidota</taxon>
        <taxon>Cytophagia</taxon>
        <taxon>Cytophagales</taxon>
        <taxon>Hymenobacteraceae</taxon>
        <taxon>Hymenobacter</taxon>
    </lineage>
</organism>
<evidence type="ECO:0000313" key="2">
    <source>
        <dbReference type="Proteomes" id="UP000199249"/>
    </source>
</evidence>
<accession>A0A1H3L9F8</accession>
<dbReference type="AlphaFoldDB" id="A0A1H3L9F8"/>
<proteinExistence type="predicted"/>
<sequence length="48" mass="5292">MAYFLTASILKLPGNISSLEDILPGSFRAIAEESRNPFRPLNQGQNLT</sequence>
<reference evidence="2" key="1">
    <citation type="submission" date="2016-10" db="EMBL/GenBank/DDBJ databases">
        <authorList>
            <person name="Varghese N."/>
            <person name="Submissions S."/>
        </authorList>
    </citation>
    <scope>NUCLEOTIDE SEQUENCE [LARGE SCALE GENOMIC DNA]</scope>
    <source>
        <strain evidence="2">CGMCC 1.8975</strain>
    </source>
</reference>